<evidence type="ECO:0000256" key="2">
    <source>
        <dbReference type="SAM" id="SignalP"/>
    </source>
</evidence>
<protein>
    <recommendedName>
        <fullName evidence="3">SRS domain-containing protein</fullName>
    </recommendedName>
</protein>
<organism evidence="4">
    <name type="scientific">Sarcocystis aucheniae</name>
    <dbReference type="NCBI Taxonomy" id="65407"/>
    <lineage>
        <taxon>Eukaryota</taxon>
        <taxon>Sar</taxon>
        <taxon>Alveolata</taxon>
        <taxon>Apicomplexa</taxon>
        <taxon>Conoidasida</taxon>
        <taxon>Coccidia</taxon>
        <taxon>Eucoccidiorida</taxon>
        <taxon>Eimeriorina</taxon>
        <taxon>Sarcocystidae</taxon>
        <taxon>Sarcocystis</taxon>
    </lineage>
</organism>
<reference evidence="4" key="1">
    <citation type="journal article" date="2019" name="Transbound. Emerg. Dis.">
        <title>In silico identification of immunotherapeutic and diagnostic targets in the glycosylphosphatidylinositol metabolism of the coccidian Sarcocystis aucheniae.</title>
        <authorList>
            <person name="Decker C."/>
            <person name="Wieser S.N."/>
            <person name="Soria M."/>
            <person name="de Alba P."/>
            <person name="Florin-Christensen M."/>
            <person name="Schnittger L."/>
        </authorList>
    </citation>
    <scope>NUCLEOTIDE SEQUENCE</scope>
    <source>
        <strain evidence="4">T1</strain>
    </source>
</reference>
<feature type="region of interest" description="Disordered" evidence="1">
    <location>
        <begin position="58"/>
        <end position="79"/>
    </location>
</feature>
<proteinExistence type="evidence at transcript level"/>
<feature type="chain" id="PRO_5024371120" description="SRS domain-containing protein" evidence="2">
    <location>
        <begin position="21"/>
        <end position="277"/>
    </location>
</feature>
<dbReference type="InterPro" id="IPR036755">
    <property type="entry name" value="SRS_dom_sf"/>
</dbReference>
<dbReference type="InterPro" id="IPR007226">
    <property type="entry name" value="SRS_dom"/>
</dbReference>
<sequence>MTKAALLAFLTLCYARVSSAQGAAGEIPATCSGTDTVVTDVPKPATVVVSCPTEPAGLTLDPPAPNKNNSSDAKVYTGANESNSKSLSSVLEGATYYVGDSGKKILQVMQMPKSEVSVYLYCKKGGNDEKCVIQVKVAAASLLGPNTCAVPGTEISFSVQRPSERVQFSCGEGTTLQPNATDKALDSSCMQTISLPQGFSLQGTSEFELRVQELPTSRQELCYLCVSEDTRQSKKCRIRITAEGKGQGGSAKTLSGSARGAAALVLALVAASWLPVH</sequence>
<evidence type="ECO:0000259" key="3">
    <source>
        <dbReference type="Pfam" id="PF04092"/>
    </source>
</evidence>
<keyword evidence="2" id="KW-0732">Signal</keyword>
<dbReference type="Gene3D" id="2.60.40.1320">
    <property type="entry name" value="SRS domain"/>
    <property type="match status" value="2"/>
</dbReference>
<dbReference type="Pfam" id="PF04092">
    <property type="entry name" value="SAG"/>
    <property type="match status" value="1"/>
</dbReference>
<evidence type="ECO:0000313" key="4">
    <source>
        <dbReference type="EMBL" id="QFV20531.1"/>
    </source>
</evidence>
<feature type="signal peptide" evidence="2">
    <location>
        <begin position="1"/>
        <end position="20"/>
    </location>
</feature>
<dbReference type="SUPFAM" id="SSF74877">
    <property type="entry name" value="Major surface antigen p30, SAG1"/>
    <property type="match status" value="1"/>
</dbReference>
<feature type="domain" description="SRS" evidence="3">
    <location>
        <begin position="151"/>
        <end position="241"/>
    </location>
</feature>
<dbReference type="GO" id="GO:0016020">
    <property type="term" value="C:membrane"/>
    <property type="evidence" value="ECO:0007669"/>
    <property type="project" value="InterPro"/>
</dbReference>
<dbReference type="AlphaFoldDB" id="A0A5P9S4P4"/>
<evidence type="ECO:0000256" key="1">
    <source>
        <dbReference type="SAM" id="MobiDB-lite"/>
    </source>
</evidence>
<name>A0A5P9S4P4_9APIC</name>
<accession>A0A5P9S4P4</accession>
<dbReference type="EMBL" id="MK825891">
    <property type="protein sequence ID" value="QFV20531.1"/>
    <property type="molecule type" value="mRNA"/>
</dbReference>